<sequence length="73" mass="8257">MTNQKGRRVMACGRFGRPNIAHQMLSNETKMAIPFELFCVWHDLVVSADCPLRHLRMISSTAGGRKVEKEKGI</sequence>
<dbReference type="EMBL" id="LRGB01000687">
    <property type="protein sequence ID" value="KZS16818.1"/>
    <property type="molecule type" value="Genomic_DNA"/>
</dbReference>
<dbReference type="AlphaFoldDB" id="A0A164ZVB6"/>
<keyword evidence="2" id="KW-1185">Reference proteome</keyword>
<reference evidence="1 2" key="1">
    <citation type="submission" date="2016-03" db="EMBL/GenBank/DDBJ databases">
        <title>EvidentialGene: Evidence-directed Construction of Genes on Genomes.</title>
        <authorList>
            <person name="Gilbert D.G."/>
            <person name="Choi J.-H."/>
            <person name="Mockaitis K."/>
            <person name="Colbourne J."/>
            <person name="Pfrender M."/>
        </authorList>
    </citation>
    <scope>NUCLEOTIDE SEQUENCE [LARGE SCALE GENOMIC DNA]</scope>
    <source>
        <strain evidence="1 2">Xinb3</strain>
        <tissue evidence="1">Complete organism</tissue>
    </source>
</reference>
<evidence type="ECO:0000313" key="1">
    <source>
        <dbReference type="EMBL" id="KZS16818.1"/>
    </source>
</evidence>
<comment type="caution">
    <text evidence="1">The sequence shown here is derived from an EMBL/GenBank/DDBJ whole genome shotgun (WGS) entry which is preliminary data.</text>
</comment>
<gene>
    <name evidence="1" type="ORF">APZ42_017433</name>
</gene>
<dbReference type="Proteomes" id="UP000076858">
    <property type="component" value="Unassembled WGS sequence"/>
</dbReference>
<organism evidence="1 2">
    <name type="scientific">Daphnia magna</name>
    <dbReference type="NCBI Taxonomy" id="35525"/>
    <lineage>
        <taxon>Eukaryota</taxon>
        <taxon>Metazoa</taxon>
        <taxon>Ecdysozoa</taxon>
        <taxon>Arthropoda</taxon>
        <taxon>Crustacea</taxon>
        <taxon>Branchiopoda</taxon>
        <taxon>Diplostraca</taxon>
        <taxon>Cladocera</taxon>
        <taxon>Anomopoda</taxon>
        <taxon>Daphniidae</taxon>
        <taxon>Daphnia</taxon>
    </lineage>
</organism>
<proteinExistence type="predicted"/>
<evidence type="ECO:0000313" key="2">
    <source>
        <dbReference type="Proteomes" id="UP000076858"/>
    </source>
</evidence>
<accession>A0A164ZVB6</accession>
<name>A0A164ZVB6_9CRUS</name>
<protein>
    <submittedName>
        <fullName evidence="1">Uncharacterized protein</fullName>
    </submittedName>
</protein>